<evidence type="ECO:0000313" key="3">
    <source>
        <dbReference type="Proteomes" id="UP000546464"/>
    </source>
</evidence>
<evidence type="ECO:0000259" key="1">
    <source>
        <dbReference type="SMART" id="SM00470"/>
    </source>
</evidence>
<reference evidence="2 3" key="1">
    <citation type="submission" date="2020-07" db="EMBL/GenBank/DDBJ databases">
        <authorList>
            <person name="Feng X."/>
        </authorList>
    </citation>
    <scope>NUCLEOTIDE SEQUENCE [LARGE SCALE GENOMIC DNA]</scope>
    <source>
        <strain evidence="2 3">JCM31066</strain>
    </source>
</reference>
<comment type="caution">
    <text evidence="2">The sequence shown here is derived from an EMBL/GenBank/DDBJ whole genome shotgun (WGS) entry which is preliminary data.</text>
</comment>
<protein>
    <submittedName>
        <fullName evidence="2">ParB N-terminal domain-containing protein</fullName>
    </submittedName>
</protein>
<feature type="domain" description="ParB-like N-terminal" evidence="1">
    <location>
        <begin position="5"/>
        <end position="91"/>
    </location>
</feature>
<dbReference type="EMBL" id="JACHVB010000014">
    <property type="protein sequence ID" value="MBC2593767.1"/>
    <property type="molecule type" value="Genomic_DNA"/>
</dbReference>
<proteinExistence type="predicted"/>
<evidence type="ECO:0000313" key="2">
    <source>
        <dbReference type="EMBL" id="MBC2593767.1"/>
    </source>
</evidence>
<dbReference type="SUPFAM" id="SSF110849">
    <property type="entry name" value="ParB/Sulfiredoxin"/>
    <property type="match status" value="1"/>
</dbReference>
<accession>A0A842HDW0</accession>
<dbReference type="RefSeq" id="WP_185674766.1">
    <property type="nucleotide sequence ID" value="NZ_JACHVB010000014.1"/>
</dbReference>
<organism evidence="2 3">
    <name type="scientific">Ruficoccus amylovorans</name>
    <dbReference type="NCBI Taxonomy" id="1804625"/>
    <lineage>
        <taxon>Bacteria</taxon>
        <taxon>Pseudomonadati</taxon>
        <taxon>Verrucomicrobiota</taxon>
        <taxon>Opitutia</taxon>
        <taxon>Puniceicoccales</taxon>
        <taxon>Cerasicoccaceae</taxon>
        <taxon>Ruficoccus</taxon>
    </lineage>
</organism>
<dbReference type="SMART" id="SM00470">
    <property type="entry name" value="ParB"/>
    <property type="match status" value="1"/>
</dbReference>
<gene>
    <name evidence="2" type="ORF">H5P28_05780</name>
</gene>
<name>A0A842HDW0_9BACT</name>
<sequence length="505" mass="57200">MSNVTLESIDAVQPSAYNPRSADAERLDLIELSLRKLGFLAPIFADSNGEILSGHQRHLVASRMGATQIPVFRTKSMPIAQRKALNIVFNRATNDFDWHTTPEKATRELASLDVHQFAESIPDKAVDSPEFIRCLRPSLVSVKELCRANANCWLQYARNLARTLHRQGILMPLVCRRDGTVVNGIGRLEMMAEKKFETAPVVYVSDEEADFARAMMNLLSMDFDVHTRYADLLRYNSFRRARRVREELGNGFIFAVHGSKPCHSFDIFNPKQRAAWVREHGTSILDFGAGHLTETKMLRRAGLSVTPFEPYHITRTEIDKARSLELVREFLQAVGEGTEWTSIFLASVLNSVPFQSDREHIAVLLTALCKPHTKVYACASSVGETGWRQVNGKAFLNKSNSGNIAFRLDYEPGVRIGDFQEKPKVQKYHTQKEFHQLWTPFYRSVSIRELSNNITAKCEHARPVDIDRLLEAITFEFDLPYPDGSRMGLVDLAREAFSKRLGVAI</sequence>
<dbReference type="Proteomes" id="UP000546464">
    <property type="component" value="Unassembled WGS sequence"/>
</dbReference>
<dbReference type="InterPro" id="IPR036086">
    <property type="entry name" value="ParB/Sulfiredoxin_sf"/>
</dbReference>
<keyword evidence="3" id="KW-1185">Reference proteome</keyword>
<dbReference type="InterPro" id="IPR003115">
    <property type="entry name" value="ParB_N"/>
</dbReference>
<dbReference type="Gene3D" id="3.90.1530.10">
    <property type="entry name" value="Conserved hypothetical protein from pyrococcus furiosus pfu- 392566-001, ParB domain"/>
    <property type="match status" value="1"/>
</dbReference>
<dbReference type="AlphaFoldDB" id="A0A842HDW0"/>